<dbReference type="GO" id="GO:1904680">
    <property type="term" value="F:peptide transmembrane transporter activity"/>
    <property type="evidence" value="ECO:0007669"/>
    <property type="project" value="TreeGrafter"/>
</dbReference>
<feature type="signal peptide" evidence="5">
    <location>
        <begin position="1"/>
        <end position="22"/>
    </location>
</feature>
<dbReference type="SUPFAM" id="SSF53850">
    <property type="entry name" value="Periplasmic binding protein-like II"/>
    <property type="match status" value="1"/>
</dbReference>
<keyword evidence="8" id="KW-1185">Reference proteome</keyword>
<dbReference type="Pfam" id="PF00496">
    <property type="entry name" value="SBP_bac_5"/>
    <property type="match status" value="1"/>
</dbReference>
<comment type="similarity">
    <text evidence="2">Belongs to the bacterial solute-binding protein 5 family.</text>
</comment>
<evidence type="ECO:0000256" key="4">
    <source>
        <dbReference type="SAM" id="MobiDB-lite"/>
    </source>
</evidence>
<feature type="domain" description="Solute-binding protein family 5" evidence="6">
    <location>
        <begin position="146"/>
        <end position="542"/>
    </location>
</feature>
<dbReference type="GO" id="GO:0043190">
    <property type="term" value="C:ATP-binding cassette (ABC) transporter complex"/>
    <property type="evidence" value="ECO:0007669"/>
    <property type="project" value="InterPro"/>
</dbReference>
<feature type="chain" id="PRO_5022845706" evidence="5">
    <location>
        <begin position="23"/>
        <end position="641"/>
    </location>
</feature>
<dbReference type="PIRSF" id="PIRSF002741">
    <property type="entry name" value="MppA"/>
    <property type="match status" value="1"/>
</dbReference>
<dbReference type="EMBL" id="VOPL01000001">
    <property type="protein sequence ID" value="TXB71043.1"/>
    <property type="molecule type" value="Genomic_DNA"/>
</dbReference>
<dbReference type="GO" id="GO:0042884">
    <property type="term" value="P:microcin transport"/>
    <property type="evidence" value="ECO:0007669"/>
    <property type="project" value="TreeGrafter"/>
</dbReference>
<gene>
    <name evidence="7" type="ORF">FQV27_04130</name>
</gene>
<evidence type="ECO:0000256" key="3">
    <source>
        <dbReference type="ARBA" id="ARBA00022729"/>
    </source>
</evidence>
<dbReference type="InterPro" id="IPR030678">
    <property type="entry name" value="Peptide/Ni-bd"/>
</dbReference>
<dbReference type="PANTHER" id="PTHR30290">
    <property type="entry name" value="PERIPLASMIC BINDING COMPONENT OF ABC TRANSPORTER"/>
    <property type="match status" value="1"/>
</dbReference>
<protein>
    <submittedName>
        <fullName evidence="7">ABC transporter substrate-binding protein</fullName>
    </submittedName>
</protein>
<dbReference type="PANTHER" id="PTHR30290:SF64">
    <property type="entry name" value="ABC TRANSPORTER PERIPLASMIC BINDING PROTEIN"/>
    <property type="match status" value="1"/>
</dbReference>
<evidence type="ECO:0000313" key="7">
    <source>
        <dbReference type="EMBL" id="TXB71043.1"/>
    </source>
</evidence>
<dbReference type="Gene3D" id="3.40.190.10">
    <property type="entry name" value="Periplasmic binding protein-like II"/>
    <property type="match status" value="1"/>
</dbReference>
<dbReference type="GO" id="GO:0015833">
    <property type="term" value="P:peptide transport"/>
    <property type="evidence" value="ECO:0007669"/>
    <property type="project" value="TreeGrafter"/>
</dbReference>
<accession>A0A5C6SB75</accession>
<dbReference type="InterPro" id="IPR000914">
    <property type="entry name" value="SBP_5_dom"/>
</dbReference>
<organism evidence="7 8">
    <name type="scientific">Paracoccus aurantiacus</name>
    <dbReference type="NCBI Taxonomy" id="2599412"/>
    <lineage>
        <taxon>Bacteria</taxon>
        <taxon>Pseudomonadati</taxon>
        <taxon>Pseudomonadota</taxon>
        <taxon>Alphaproteobacteria</taxon>
        <taxon>Rhodobacterales</taxon>
        <taxon>Paracoccaceae</taxon>
        <taxon>Paracoccus</taxon>
    </lineage>
</organism>
<dbReference type="OrthoDB" id="9803988at2"/>
<dbReference type="InterPro" id="IPR039424">
    <property type="entry name" value="SBP_5"/>
</dbReference>
<keyword evidence="3 5" id="KW-0732">Signal</keyword>
<evidence type="ECO:0000259" key="6">
    <source>
        <dbReference type="Pfam" id="PF00496"/>
    </source>
</evidence>
<dbReference type="CDD" id="cd08497">
    <property type="entry name" value="MbnE-like"/>
    <property type="match status" value="1"/>
</dbReference>
<name>A0A5C6SB75_9RHOB</name>
<evidence type="ECO:0000256" key="1">
    <source>
        <dbReference type="ARBA" id="ARBA00004418"/>
    </source>
</evidence>
<dbReference type="Gene3D" id="3.10.105.10">
    <property type="entry name" value="Dipeptide-binding Protein, Domain 3"/>
    <property type="match status" value="1"/>
</dbReference>
<evidence type="ECO:0000256" key="5">
    <source>
        <dbReference type="SAM" id="SignalP"/>
    </source>
</evidence>
<comment type="caution">
    <text evidence="7">The sequence shown here is derived from an EMBL/GenBank/DDBJ whole genome shotgun (WGS) entry which is preliminary data.</text>
</comment>
<evidence type="ECO:0000313" key="8">
    <source>
        <dbReference type="Proteomes" id="UP000321562"/>
    </source>
</evidence>
<feature type="region of interest" description="Disordered" evidence="4">
    <location>
        <begin position="28"/>
        <end position="48"/>
    </location>
</feature>
<dbReference type="AlphaFoldDB" id="A0A5C6SB75"/>
<dbReference type="RefSeq" id="WP_147096525.1">
    <property type="nucleotide sequence ID" value="NZ_JBHUFH010000002.1"/>
</dbReference>
<dbReference type="GO" id="GO:0030288">
    <property type="term" value="C:outer membrane-bounded periplasmic space"/>
    <property type="evidence" value="ECO:0007669"/>
    <property type="project" value="TreeGrafter"/>
</dbReference>
<feature type="compositionally biased region" description="Low complexity" evidence="4">
    <location>
        <begin position="28"/>
        <end position="47"/>
    </location>
</feature>
<evidence type="ECO:0000256" key="2">
    <source>
        <dbReference type="ARBA" id="ARBA00005695"/>
    </source>
</evidence>
<dbReference type="Proteomes" id="UP000321562">
    <property type="component" value="Unassembled WGS sequence"/>
</dbReference>
<sequence>MRNTEFLAALILPLCLFGAPLAAQEAAPGAEAGTDAPAEAEAPAPEEQAADNVTVASGIGVFGPPALPEGFANLPYVNPDAPKGGEFSMSWTGGFDSLNPYTVKGRPALMSSIMHEPLMEGSAAEIGAAYCLVCETIEYPESRDWVIFNLRPEAAFSDGTPVTAEDVLFSYETLRTKGLNSFRTVIAQSIAGAEVLDDHRIRFDFVEGYPRRDVIQGAASLPVFSRKDFEDNDRDFEASTNKAFIGSGPYMFDRMDTGRTIVWKRNPDYWGKDLPLNKGRHNYDRIRIEYFADSDSAFEAFKAGEYTFRQENSAIQWATGYGFPGVQNGSVLKVALPDGSKAPAQGFFINLRREKFQDIRVREAIGLMFNFEWADKALFYDLYTRIESFWDNSYLKAEGKPSEGELALLEPLAADLPDGILTEDAVLPAKGGERQLDRAALRKAAALLDEAGWVPGSDGMRRNSDGQVLSVEFMNDSQAFDRVINPYVENLRALGVDARMARVDDAEYETRRYEFDYDIMVTHAFTDMIAGDGLYQMFGSQGVNDVFNASGLSNPAIDKLIGAAVAAETEDDMVTATHALDRSLRALRIWVPNWYNADNLVAYYDMYEHPAELPPYLLGQLDFWWYNAEKAEKLKASGALR</sequence>
<proteinExistence type="inferred from homology"/>
<reference evidence="7 8" key="1">
    <citation type="submission" date="2019-08" db="EMBL/GenBank/DDBJ databases">
        <authorList>
            <person name="Ye J."/>
        </authorList>
    </citation>
    <scope>NUCLEOTIDE SEQUENCE [LARGE SCALE GENOMIC DNA]</scope>
    <source>
        <strain evidence="7 8">TK008</strain>
    </source>
</reference>
<comment type="subcellular location">
    <subcellularLocation>
        <location evidence="1">Periplasm</location>
    </subcellularLocation>
</comment>